<dbReference type="InterPro" id="IPR012340">
    <property type="entry name" value="NA-bd_OB-fold"/>
</dbReference>
<dbReference type="InterPro" id="IPR011114">
    <property type="entry name" value="RuvA_C"/>
</dbReference>
<evidence type="ECO:0000256" key="7">
    <source>
        <dbReference type="SAM" id="Coils"/>
    </source>
</evidence>
<keyword evidence="5 6" id="KW-0234">DNA repair</keyword>
<comment type="subcellular location">
    <subcellularLocation>
        <location evidence="6">Cytoplasm</location>
    </subcellularLocation>
</comment>
<feature type="coiled-coil region" evidence="7">
    <location>
        <begin position="159"/>
        <end position="186"/>
    </location>
</feature>
<dbReference type="CDD" id="cd14332">
    <property type="entry name" value="UBA_RuvA_C"/>
    <property type="match status" value="1"/>
</dbReference>
<accession>A0A662DAZ8</accession>
<dbReference type="GO" id="GO:0005737">
    <property type="term" value="C:cytoplasm"/>
    <property type="evidence" value="ECO:0007669"/>
    <property type="project" value="UniProtKB-SubCell"/>
</dbReference>
<dbReference type="InterPro" id="IPR036267">
    <property type="entry name" value="RuvA_C_sf"/>
</dbReference>
<sequence>MIHYLEGTLKEKSPSYIILEVNGTGYRINIPFSIFEHLPSEGKKVKIYTYLHIKENGIALYGFLKPEERDFFLNLISLSKIGPRSALRMFSRASPLEFKKAVMEKNLTWLVQTPGIGKKTAQRLILELGEIAGERLPSLEEEGNIQDGIAALCSLGYTRSQAKEAIKKALEKNSRIKENLTSLVKEALKYV</sequence>
<dbReference type="GO" id="GO:0048476">
    <property type="term" value="C:Holliday junction resolvase complex"/>
    <property type="evidence" value="ECO:0007669"/>
    <property type="project" value="UniProtKB-UniRule"/>
</dbReference>
<evidence type="ECO:0000259" key="8">
    <source>
        <dbReference type="Pfam" id="PF01330"/>
    </source>
</evidence>
<reference evidence="10 11" key="1">
    <citation type="submission" date="2018-06" db="EMBL/GenBank/DDBJ databases">
        <title>Extensive metabolic versatility and redundancy in microbially diverse, dynamic hydrothermal sediments.</title>
        <authorList>
            <person name="Dombrowski N."/>
            <person name="Teske A."/>
            <person name="Baker B.J."/>
        </authorList>
    </citation>
    <scope>NUCLEOTIDE SEQUENCE [LARGE SCALE GENOMIC DNA]</scope>
    <source>
        <strain evidence="10">B3_G15</strain>
    </source>
</reference>
<dbReference type="GO" id="GO:0009378">
    <property type="term" value="F:four-way junction helicase activity"/>
    <property type="evidence" value="ECO:0007669"/>
    <property type="project" value="InterPro"/>
</dbReference>
<gene>
    <name evidence="6 10" type="primary">ruvA</name>
    <name evidence="10" type="ORF">DRJ04_05275</name>
</gene>
<comment type="function">
    <text evidence="6">The RuvA-RuvB-RuvC complex processes Holliday junction (HJ) DNA during genetic recombination and DNA repair, while the RuvA-RuvB complex plays an important role in the rescue of blocked DNA replication forks via replication fork reversal (RFR). RuvA specifically binds to HJ cruciform DNA, conferring on it an open structure. The RuvB hexamer acts as an ATP-dependent pump, pulling dsDNA into and through the RuvAB complex. HJ branch migration allows RuvC to scan DNA until it finds its consensus sequence, where it cleaves and resolves the cruciform DNA.</text>
</comment>
<dbReference type="SUPFAM" id="SSF47781">
    <property type="entry name" value="RuvA domain 2-like"/>
    <property type="match status" value="1"/>
</dbReference>
<dbReference type="GO" id="GO:0000400">
    <property type="term" value="F:four-way junction DNA binding"/>
    <property type="evidence" value="ECO:0007669"/>
    <property type="project" value="UniProtKB-UniRule"/>
</dbReference>
<dbReference type="NCBIfam" id="TIGR00084">
    <property type="entry name" value="ruvA"/>
    <property type="match status" value="1"/>
</dbReference>
<feature type="domain" description="DNA helicase Holliday junction RuvA type" evidence="8">
    <location>
        <begin position="1"/>
        <end position="62"/>
    </location>
</feature>
<dbReference type="GO" id="GO:0009379">
    <property type="term" value="C:Holliday junction helicase complex"/>
    <property type="evidence" value="ECO:0007669"/>
    <property type="project" value="InterPro"/>
</dbReference>
<evidence type="ECO:0000313" key="10">
    <source>
        <dbReference type="EMBL" id="RLE12920.1"/>
    </source>
</evidence>
<dbReference type="EMBL" id="QMQA01000129">
    <property type="protein sequence ID" value="RLE12920.1"/>
    <property type="molecule type" value="Genomic_DNA"/>
</dbReference>
<comment type="domain">
    <text evidence="6">Has three domains with a flexible linker between the domains II and III and assumes an 'L' shape. Domain III is highly mobile and contacts RuvB.</text>
</comment>
<dbReference type="Gene3D" id="1.10.150.20">
    <property type="entry name" value="5' to 3' exonuclease, C-terminal subdomain"/>
    <property type="match status" value="1"/>
</dbReference>
<dbReference type="AlphaFoldDB" id="A0A662DAZ8"/>
<feature type="region of interest" description="Domain III" evidence="6">
    <location>
        <begin position="145"/>
        <end position="191"/>
    </location>
</feature>
<dbReference type="SUPFAM" id="SSF50249">
    <property type="entry name" value="Nucleic acid-binding proteins"/>
    <property type="match status" value="1"/>
</dbReference>
<proteinExistence type="inferred from homology"/>
<evidence type="ECO:0000313" key="11">
    <source>
        <dbReference type="Proteomes" id="UP000280417"/>
    </source>
</evidence>
<dbReference type="Gene3D" id="1.10.8.10">
    <property type="entry name" value="DNA helicase RuvA subunit, C-terminal domain"/>
    <property type="match status" value="1"/>
</dbReference>
<dbReference type="SUPFAM" id="SSF46929">
    <property type="entry name" value="DNA helicase RuvA subunit, C-terminal domain"/>
    <property type="match status" value="1"/>
</dbReference>
<comment type="caution">
    <text evidence="6">Lacks conserved residue(s) required for the propagation of feature annotation.</text>
</comment>
<evidence type="ECO:0000256" key="2">
    <source>
        <dbReference type="ARBA" id="ARBA00022763"/>
    </source>
</evidence>
<dbReference type="Pfam" id="PF01330">
    <property type="entry name" value="RuvA_N"/>
    <property type="match status" value="1"/>
</dbReference>
<dbReference type="Pfam" id="PF14520">
    <property type="entry name" value="HHH_5"/>
    <property type="match status" value="1"/>
</dbReference>
<keyword evidence="1 6" id="KW-0963">Cytoplasm</keyword>
<comment type="similarity">
    <text evidence="6">Belongs to the RuvA family.</text>
</comment>
<keyword evidence="7" id="KW-0175">Coiled coil</keyword>
<dbReference type="GO" id="GO:0005524">
    <property type="term" value="F:ATP binding"/>
    <property type="evidence" value="ECO:0007669"/>
    <property type="project" value="InterPro"/>
</dbReference>
<dbReference type="HAMAP" id="MF_00031">
    <property type="entry name" value="DNA_HJ_migration_RuvA"/>
    <property type="match status" value="1"/>
</dbReference>
<feature type="domain" description="Holliday junction DNA helicase RuvA C-terminal" evidence="9">
    <location>
        <begin position="149"/>
        <end position="189"/>
    </location>
</feature>
<keyword evidence="2 6" id="KW-0227">DNA damage</keyword>
<dbReference type="Gene3D" id="2.40.50.140">
    <property type="entry name" value="Nucleic acid-binding proteins"/>
    <property type="match status" value="1"/>
</dbReference>
<dbReference type="GO" id="GO:0006310">
    <property type="term" value="P:DNA recombination"/>
    <property type="evidence" value="ECO:0007669"/>
    <property type="project" value="UniProtKB-UniRule"/>
</dbReference>
<comment type="subunit">
    <text evidence="6">Homotetramer. Forms an RuvA(8)-RuvB(12)-Holliday junction (HJ) complex. HJ DNA is sandwiched between 2 RuvA tetramers; dsDNA enters through RuvA and exits via RuvB. An RuvB hexamer assembles on each DNA strand where it exits the tetramer. Each RuvB hexamer is contacted by two RuvA subunits (via domain III) on 2 adjacent RuvB subunits; this complex drives branch migration. In the full resolvosome a probable DNA-RuvA(4)-RuvB(12)-RuvC(2) complex forms which resolves the HJ.</text>
</comment>
<name>A0A662DAZ8_UNCAE</name>
<evidence type="ECO:0000256" key="5">
    <source>
        <dbReference type="ARBA" id="ARBA00023204"/>
    </source>
</evidence>
<dbReference type="InterPro" id="IPR000085">
    <property type="entry name" value="RuvA"/>
</dbReference>
<evidence type="ECO:0000256" key="3">
    <source>
        <dbReference type="ARBA" id="ARBA00023125"/>
    </source>
</evidence>
<feature type="region of interest" description="Domain I" evidence="6">
    <location>
        <begin position="1"/>
        <end position="64"/>
    </location>
</feature>
<dbReference type="InterPro" id="IPR013849">
    <property type="entry name" value="DNA_helicase_Holl-junc_RuvA_I"/>
</dbReference>
<dbReference type="GO" id="GO:0006281">
    <property type="term" value="P:DNA repair"/>
    <property type="evidence" value="ECO:0007669"/>
    <property type="project" value="UniProtKB-UniRule"/>
</dbReference>
<evidence type="ECO:0000259" key="9">
    <source>
        <dbReference type="Pfam" id="PF07499"/>
    </source>
</evidence>
<dbReference type="GO" id="GO:0016787">
    <property type="term" value="F:hydrolase activity"/>
    <property type="evidence" value="ECO:0007669"/>
    <property type="project" value="UniProtKB-KW"/>
</dbReference>
<keyword evidence="4 6" id="KW-0233">DNA recombination</keyword>
<protein>
    <recommendedName>
        <fullName evidence="6">Holliday junction branch migration complex subunit RuvA</fullName>
    </recommendedName>
</protein>
<keyword evidence="10" id="KW-0378">Hydrolase</keyword>
<evidence type="ECO:0000256" key="1">
    <source>
        <dbReference type="ARBA" id="ARBA00022490"/>
    </source>
</evidence>
<comment type="caution">
    <text evidence="10">The sequence shown here is derived from an EMBL/GenBank/DDBJ whole genome shotgun (WGS) entry which is preliminary data.</text>
</comment>
<dbReference type="Pfam" id="PF07499">
    <property type="entry name" value="RuvA_C"/>
    <property type="match status" value="1"/>
</dbReference>
<dbReference type="Proteomes" id="UP000280417">
    <property type="component" value="Unassembled WGS sequence"/>
</dbReference>
<organism evidence="10 11">
    <name type="scientific">Aerophobetes bacterium</name>
    <dbReference type="NCBI Taxonomy" id="2030807"/>
    <lineage>
        <taxon>Bacteria</taxon>
        <taxon>Candidatus Aerophobota</taxon>
    </lineage>
</organism>
<evidence type="ECO:0000256" key="4">
    <source>
        <dbReference type="ARBA" id="ARBA00023172"/>
    </source>
</evidence>
<evidence type="ECO:0000256" key="6">
    <source>
        <dbReference type="HAMAP-Rule" id="MF_00031"/>
    </source>
</evidence>
<dbReference type="InterPro" id="IPR010994">
    <property type="entry name" value="RuvA_2-like"/>
</dbReference>
<keyword evidence="3 6" id="KW-0238">DNA-binding</keyword>